<dbReference type="SUPFAM" id="SSF52540">
    <property type="entry name" value="P-loop containing nucleoside triphosphate hydrolases"/>
    <property type="match status" value="1"/>
</dbReference>
<dbReference type="Proteomes" id="UP000236291">
    <property type="component" value="Unassembled WGS sequence"/>
</dbReference>
<name>A0A2K3NE25_TRIPR</name>
<feature type="domain" description="Fe2OG dioxygenase" evidence="3">
    <location>
        <begin position="483"/>
        <end position="568"/>
    </location>
</feature>
<dbReference type="Pfam" id="PF03171">
    <property type="entry name" value="2OG-FeII_Oxy"/>
    <property type="match status" value="1"/>
</dbReference>
<dbReference type="Gene3D" id="3.40.50.300">
    <property type="entry name" value="P-loop containing nucleotide triphosphate hydrolases"/>
    <property type="match status" value="1"/>
</dbReference>
<feature type="non-terminal residue" evidence="4">
    <location>
        <position position="1"/>
    </location>
</feature>
<dbReference type="GO" id="GO:0098542">
    <property type="term" value="P:defense response to other organism"/>
    <property type="evidence" value="ECO:0007669"/>
    <property type="project" value="TreeGrafter"/>
</dbReference>
<evidence type="ECO:0000313" key="5">
    <source>
        <dbReference type="Proteomes" id="UP000236291"/>
    </source>
</evidence>
<sequence length="568" mass="66131">GHKDILGLREATREDNHVTHSELFNEIPFATLVDEDESVIYGRELEKEEIIDFLLSDSDGEKHAPIISIVGLGGMGKTTLAQQVFNHHRIKEQFEMKAWVCVTQANDVVRLTRSILESFQSSAAYSEDMEILQRQLQQRLMGKKYLLVLDDVWSSTNGNGNMREQLLLPFNRGSSRSKIIVTTRDKEECVRISKSSIDRQENNRKVWVPLALKTLRNLLQRKFSEREWVKILESDLWHSPEGDINITTILRLSYFNLPSNLKRCFAYCSILSEDCKFDRGELIKLWMAEGLLKCWGRYESEEDLGNEFFNRLVSMSFFQQSIIMPLWTDTYYFTLHDLIHDLEKSVSGESRLRIEGDNVQDIPERTRHIWCCVDLKDGDRKLEHIQKIKGLHSLMEEAHGYGDQRFKISTSVQHKLFSRHIREKKKLWQKEGEMEGFGQAFILSEEQKLEWAELEKLAIKIIELMANALAINPKEMTELFNIGTQIIRVNYYPPCPEPERVIGLKSHSDAGGLTILLQISDIEALQIRKDGQWIPVKPLPNAFHRQYRRHVRDCYKWNLPKHGTSSNR</sequence>
<protein>
    <submittedName>
        <fullName evidence="4">CC-NBS-LRR resistance protein</fullName>
    </submittedName>
</protein>
<dbReference type="Gene3D" id="1.10.10.10">
    <property type="entry name" value="Winged helix-like DNA-binding domain superfamily/Winged helix DNA-binding domain"/>
    <property type="match status" value="1"/>
</dbReference>
<dbReference type="InterPro" id="IPR044861">
    <property type="entry name" value="IPNS-like_FE2OG_OXY"/>
</dbReference>
<dbReference type="SUPFAM" id="SSF51197">
    <property type="entry name" value="Clavaminate synthase-like"/>
    <property type="match status" value="1"/>
</dbReference>
<dbReference type="InterPro" id="IPR027417">
    <property type="entry name" value="P-loop_NTPase"/>
</dbReference>
<comment type="caution">
    <text evidence="4">The sequence shown here is derived from an EMBL/GenBank/DDBJ whole genome shotgun (WGS) entry which is preliminary data.</text>
</comment>
<dbReference type="AlphaFoldDB" id="A0A2K3NE25"/>
<reference evidence="4 5" key="2">
    <citation type="journal article" date="2017" name="Front. Plant Sci.">
        <title>Gene Classification and Mining of Molecular Markers Useful in Red Clover (Trifolium pratense) Breeding.</title>
        <authorList>
            <person name="Istvanek J."/>
            <person name="Dluhosova J."/>
            <person name="Dluhos P."/>
            <person name="Patkova L."/>
            <person name="Nedelnik J."/>
            <person name="Repkova J."/>
        </authorList>
    </citation>
    <scope>NUCLEOTIDE SEQUENCE [LARGE SCALE GENOMIC DNA]</scope>
    <source>
        <strain evidence="5">cv. Tatra</strain>
        <tissue evidence="4">Young leaves</tissue>
    </source>
</reference>
<dbReference type="Pfam" id="PF23559">
    <property type="entry name" value="WHD_DRP"/>
    <property type="match status" value="1"/>
</dbReference>
<dbReference type="InterPro" id="IPR027443">
    <property type="entry name" value="IPNS-like_sf"/>
</dbReference>
<evidence type="ECO:0000313" key="4">
    <source>
        <dbReference type="EMBL" id="PNY01294.1"/>
    </source>
</evidence>
<accession>A0A2K3NE25</accession>
<dbReference type="FunFam" id="3.40.50.300:FF:001091">
    <property type="entry name" value="Probable disease resistance protein At1g61300"/>
    <property type="match status" value="1"/>
</dbReference>
<keyword evidence="1" id="KW-0677">Repeat</keyword>
<dbReference type="PROSITE" id="PS51471">
    <property type="entry name" value="FE2OG_OXY"/>
    <property type="match status" value="1"/>
</dbReference>
<dbReference type="InterPro" id="IPR058922">
    <property type="entry name" value="WHD_DRP"/>
</dbReference>
<gene>
    <name evidence="4" type="ORF">L195_g024586</name>
</gene>
<dbReference type="PRINTS" id="PR00364">
    <property type="entry name" value="DISEASERSIST"/>
</dbReference>
<dbReference type="InterPro" id="IPR002182">
    <property type="entry name" value="NB-ARC"/>
</dbReference>
<dbReference type="PANTHER" id="PTHR23155:SF1241">
    <property type="entry name" value="DISEASE RESISTANCE RPP13-LIKE PROTEIN 1-RELATED"/>
    <property type="match status" value="1"/>
</dbReference>
<dbReference type="EMBL" id="ASHM01019927">
    <property type="protein sequence ID" value="PNY01294.1"/>
    <property type="molecule type" value="Genomic_DNA"/>
</dbReference>
<evidence type="ECO:0000256" key="1">
    <source>
        <dbReference type="ARBA" id="ARBA00022737"/>
    </source>
</evidence>
<dbReference type="STRING" id="57577.A0A2K3NE25"/>
<dbReference type="Gene3D" id="2.60.120.330">
    <property type="entry name" value="B-lactam Antibiotic, Isopenicillin N Synthase, Chain"/>
    <property type="match status" value="1"/>
</dbReference>
<evidence type="ECO:0000256" key="2">
    <source>
        <dbReference type="ARBA" id="ARBA00022821"/>
    </source>
</evidence>
<dbReference type="InterPro" id="IPR036388">
    <property type="entry name" value="WH-like_DNA-bd_sf"/>
</dbReference>
<dbReference type="GO" id="GO:0043531">
    <property type="term" value="F:ADP binding"/>
    <property type="evidence" value="ECO:0007669"/>
    <property type="project" value="InterPro"/>
</dbReference>
<dbReference type="InterPro" id="IPR044974">
    <property type="entry name" value="Disease_R_plants"/>
</dbReference>
<evidence type="ECO:0000259" key="3">
    <source>
        <dbReference type="PROSITE" id="PS51471"/>
    </source>
</evidence>
<dbReference type="PANTHER" id="PTHR23155">
    <property type="entry name" value="DISEASE RESISTANCE PROTEIN RP"/>
    <property type="match status" value="1"/>
</dbReference>
<proteinExistence type="predicted"/>
<dbReference type="Pfam" id="PF00931">
    <property type="entry name" value="NB-ARC"/>
    <property type="match status" value="1"/>
</dbReference>
<dbReference type="InterPro" id="IPR005123">
    <property type="entry name" value="Oxoglu/Fe-dep_dioxygenase_dom"/>
</dbReference>
<reference evidence="4 5" key="1">
    <citation type="journal article" date="2014" name="Am. J. Bot.">
        <title>Genome assembly and annotation for red clover (Trifolium pratense; Fabaceae).</title>
        <authorList>
            <person name="Istvanek J."/>
            <person name="Jaros M."/>
            <person name="Krenek A."/>
            <person name="Repkova J."/>
        </authorList>
    </citation>
    <scope>NUCLEOTIDE SEQUENCE [LARGE SCALE GENOMIC DNA]</scope>
    <source>
        <strain evidence="5">cv. Tatra</strain>
        <tissue evidence="4">Young leaves</tissue>
    </source>
</reference>
<keyword evidence="2" id="KW-0611">Plant defense</keyword>
<organism evidence="4 5">
    <name type="scientific">Trifolium pratense</name>
    <name type="common">Red clover</name>
    <dbReference type="NCBI Taxonomy" id="57577"/>
    <lineage>
        <taxon>Eukaryota</taxon>
        <taxon>Viridiplantae</taxon>
        <taxon>Streptophyta</taxon>
        <taxon>Embryophyta</taxon>
        <taxon>Tracheophyta</taxon>
        <taxon>Spermatophyta</taxon>
        <taxon>Magnoliopsida</taxon>
        <taxon>eudicotyledons</taxon>
        <taxon>Gunneridae</taxon>
        <taxon>Pentapetalae</taxon>
        <taxon>rosids</taxon>
        <taxon>fabids</taxon>
        <taxon>Fabales</taxon>
        <taxon>Fabaceae</taxon>
        <taxon>Papilionoideae</taxon>
        <taxon>50 kb inversion clade</taxon>
        <taxon>NPAAA clade</taxon>
        <taxon>Hologalegina</taxon>
        <taxon>IRL clade</taxon>
        <taxon>Trifolieae</taxon>
        <taxon>Trifolium</taxon>
    </lineage>
</organism>